<dbReference type="Gene3D" id="3.40.50.1000">
    <property type="entry name" value="HAD superfamily/HAD-like"/>
    <property type="match status" value="1"/>
</dbReference>
<dbReference type="PANTHER" id="PTHR11048:SF5">
    <property type="entry name" value="DECAPRENYL-PHOSPHATE PHOSPHORIBOSYLTRANSFERASE"/>
    <property type="match status" value="1"/>
</dbReference>
<keyword evidence="2" id="KW-1003">Cell membrane</keyword>
<keyword evidence="3 6" id="KW-0812">Transmembrane</keyword>
<evidence type="ECO:0000256" key="1">
    <source>
        <dbReference type="ARBA" id="ARBA00004141"/>
    </source>
</evidence>
<dbReference type="Gene3D" id="1.10.357.140">
    <property type="entry name" value="UbiA prenyltransferase"/>
    <property type="match status" value="1"/>
</dbReference>
<dbReference type="RefSeq" id="WP_198943756.1">
    <property type="nucleotide sequence ID" value="NZ_BMKF01000003.1"/>
</dbReference>
<keyword evidence="8" id="KW-1185">Reference proteome</keyword>
<feature type="transmembrane region" description="Helical" evidence="6">
    <location>
        <begin position="356"/>
        <end position="374"/>
    </location>
</feature>
<accession>A0ABQ1JXR9</accession>
<feature type="transmembrane region" description="Helical" evidence="6">
    <location>
        <begin position="330"/>
        <end position="350"/>
    </location>
</feature>
<dbReference type="SUPFAM" id="SSF56784">
    <property type="entry name" value="HAD-like"/>
    <property type="match status" value="1"/>
</dbReference>
<dbReference type="InterPro" id="IPR044878">
    <property type="entry name" value="UbiA_sf"/>
</dbReference>
<feature type="transmembrane region" description="Helical" evidence="6">
    <location>
        <begin position="276"/>
        <end position="301"/>
    </location>
</feature>
<organism evidence="7 8">
    <name type="scientific">Henriciella pelagia</name>
    <dbReference type="NCBI Taxonomy" id="1977912"/>
    <lineage>
        <taxon>Bacteria</taxon>
        <taxon>Pseudomonadati</taxon>
        <taxon>Pseudomonadota</taxon>
        <taxon>Alphaproteobacteria</taxon>
        <taxon>Hyphomonadales</taxon>
        <taxon>Hyphomonadaceae</taxon>
        <taxon>Henriciella</taxon>
    </lineage>
</organism>
<evidence type="ECO:0000256" key="2">
    <source>
        <dbReference type="ARBA" id="ARBA00022475"/>
    </source>
</evidence>
<comment type="subcellular location">
    <subcellularLocation>
        <location evidence="1">Membrane</location>
        <topology evidence="1">Multi-pass membrane protein</topology>
    </subcellularLocation>
</comment>
<evidence type="ECO:0000256" key="4">
    <source>
        <dbReference type="ARBA" id="ARBA00022989"/>
    </source>
</evidence>
<dbReference type="PANTHER" id="PTHR11048">
    <property type="entry name" value="PRENYLTRANSFERASES"/>
    <property type="match status" value="1"/>
</dbReference>
<keyword evidence="5 6" id="KW-0472">Membrane</keyword>
<protein>
    <submittedName>
        <fullName evidence="7">Membrane protein</fullName>
    </submittedName>
</protein>
<evidence type="ECO:0000313" key="8">
    <source>
        <dbReference type="Proteomes" id="UP000628854"/>
    </source>
</evidence>
<dbReference type="InterPro" id="IPR023214">
    <property type="entry name" value="HAD_sf"/>
</dbReference>
<dbReference type="InterPro" id="IPR000537">
    <property type="entry name" value="UbiA_prenyltransferase"/>
</dbReference>
<evidence type="ECO:0000256" key="3">
    <source>
        <dbReference type="ARBA" id="ARBA00022692"/>
    </source>
</evidence>
<dbReference type="CDD" id="cd13963">
    <property type="entry name" value="PT_UbiA_2"/>
    <property type="match status" value="1"/>
</dbReference>
<comment type="caution">
    <text evidence="7">The sequence shown here is derived from an EMBL/GenBank/DDBJ whole genome shotgun (WGS) entry which is preliminary data.</text>
</comment>
<feature type="transmembrane region" description="Helical" evidence="6">
    <location>
        <begin position="403"/>
        <end position="424"/>
    </location>
</feature>
<dbReference type="InterPro" id="IPR039653">
    <property type="entry name" value="Prenyltransferase"/>
</dbReference>
<dbReference type="Proteomes" id="UP000628854">
    <property type="component" value="Unassembled WGS sequence"/>
</dbReference>
<dbReference type="EMBL" id="BMKF01000003">
    <property type="protein sequence ID" value="GGB81077.1"/>
    <property type="molecule type" value="Genomic_DNA"/>
</dbReference>
<sequence length="496" mass="54561">MDSGTMVRADGAVEPYATPDKVPLIVDLDGTLMRSDILVETAFELLGRKPYLVFTLFFVLLSKGKAGLKSFIAARSDIDIPHLPYTEEVVSIIEQARAEGRPVYLASASHEKYVSAVADHLGTFTGWFATNEETNLSGSRKRKLLVDQFGRDGFDYIGNEAIDLKVWSDARRAIAVNAPSSVKAKLKRSGKEFDCVDNMPPRLKTWLKMLRVHQWAKNGLIFVPLLSSQSFDAQSILFALGAFATFSLTASSIYIVNDAVDIDADRQHPTKKKRPLAAGTLPILSAVTAVPVMLAIALVGAWFINPVFFAVMVGYLMLTTAYTFYLKRKLLVDVVALAGLYTIRVVAGAAAISTVVSEWLLAFSVFVFASLALIKRYTELANRFDANLPDPTNRNYRKTDLPIIATLAAASGFNAVTVFALYASDDSVRAVYEHPQFLLLICPLLLYWLGRALMLAHRRNMHDDPIVFALKDRNSRLTILAAGAVMLAAIADIPFV</sequence>
<evidence type="ECO:0000256" key="5">
    <source>
        <dbReference type="ARBA" id="ARBA00023136"/>
    </source>
</evidence>
<dbReference type="Pfam" id="PF01040">
    <property type="entry name" value="UbiA"/>
    <property type="match status" value="1"/>
</dbReference>
<feature type="transmembrane region" description="Helical" evidence="6">
    <location>
        <begin position="477"/>
        <end position="495"/>
    </location>
</feature>
<dbReference type="InterPro" id="IPR036412">
    <property type="entry name" value="HAD-like_sf"/>
</dbReference>
<feature type="transmembrane region" description="Helical" evidence="6">
    <location>
        <begin position="236"/>
        <end position="256"/>
    </location>
</feature>
<keyword evidence="4 6" id="KW-1133">Transmembrane helix</keyword>
<feature type="transmembrane region" description="Helical" evidence="6">
    <location>
        <begin position="436"/>
        <end position="456"/>
    </location>
</feature>
<reference evidence="8" key="1">
    <citation type="journal article" date="2019" name="Int. J. Syst. Evol. Microbiol.">
        <title>The Global Catalogue of Microorganisms (GCM) 10K type strain sequencing project: providing services to taxonomists for standard genome sequencing and annotation.</title>
        <authorList>
            <consortium name="The Broad Institute Genomics Platform"/>
            <consortium name="The Broad Institute Genome Sequencing Center for Infectious Disease"/>
            <person name="Wu L."/>
            <person name="Ma J."/>
        </authorList>
    </citation>
    <scope>NUCLEOTIDE SEQUENCE [LARGE SCALE GENOMIC DNA]</scope>
    <source>
        <strain evidence="8">CGMCC 1.15928</strain>
    </source>
</reference>
<evidence type="ECO:0000256" key="6">
    <source>
        <dbReference type="SAM" id="Phobius"/>
    </source>
</evidence>
<proteinExistence type="predicted"/>
<name>A0ABQ1JXR9_9PROT</name>
<dbReference type="NCBIfam" id="NF006088">
    <property type="entry name" value="PRK08238.1"/>
    <property type="match status" value="1"/>
</dbReference>
<evidence type="ECO:0000313" key="7">
    <source>
        <dbReference type="EMBL" id="GGB81077.1"/>
    </source>
</evidence>
<gene>
    <name evidence="7" type="ORF">GCM10011503_32320</name>
</gene>
<feature type="transmembrane region" description="Helical" evidence="6">
    <location>
        <begin position="307"/>
        <end position="325"/>
    </location>
</feature>